<sequence length="141" mass="15381">LDLSTSFSTNNPPFQLENFGDIGPLAGAQNVNEQSVLYTIDLSSSSPTWKKLSDGTAPNAPSSRRGARMVFNPTDQSLYVWGGAYNGSVLNDTDFYIYGINKNSWFRKASPNPPEARALHTMTILPNGYIFILGGIPTVTF</sequence>
<gene>
    <name evidence="1" type="ORF">RFULGI_LOCUS8689</name>
</gene>
<dbReference type="EMBL" id="CAJVPZ010014330">
    <property type="protein sequence ID" value="CAG8656804.1"/>
    <property type="molecule type" value="Genomic_DNA"/>
</dbReference>
<accession>A0A9N9DXC5</accession>
<dbReference type="OrthoDB" id="432528at2759"/>
<dbReference type="InterPro" id="IPR015915">
    <property type="entry name" value="Kelch-typ_b-propeller"/>
</dbReference>
<dbReference type="Gene3D" id="2.120.10.80">
    <property type="entry name" value="Kelch-type beta propeller"/>
    <property type="match status" value="1"/>
</dbReference>
<comment type="caution">
    <text evidence="1">The sequence shown here is derived from an EMBL/GenBank/DDBJ whole genome shotgun (WGS) entry which is preliminary data.</text>
</comment>
<reference evidence="1" key="1">
    <citation type="submission" date="2021-06" db="EMBL/GenBank/DDBJ databases">
        <authorList>
            <person name="Kallberg Y."/>
            <person name="Tangrot J."/>
            <person name="Rosling A."/>
        </authorList>
    </citation>
    <scope>NUCLEOTIDE SEQUENCE</scope>
    <source>
        <strain evidence="1">IN212</strain>
    </source>
</reference>
<keyword evidence="2" id="KW-1185">Reference proteome</keyword>
<evidence type="ECO:0000313" key="2">
    <source>
        <dbReference type="Proteomes" id="UP000789396"/>
    </source>
</evidence>
<name>A0A9N9DXC5_9GLOM</name>
<dbReference type="InterPro" id="IPR011043">
    <property type="entry name" value="Gal_Oxase/kelch_b-propeller"/>
</dbReference>
<organism evidence="1 2">
    <name type="scientific">Racocetra fulgida</name>
    <dbReference type="NCBI Taxonomy" id="60492"/>
    <lineage>
        <taxon>Eukaryota</taxon>
        <taxon>Fungi</taxon>
        <taxon>Fungi incertae sedis</taxon>
        <taxon>Mucoromycota</taxon>
        <taxon>Glomeromycotina</taxon>
        <taxon>Glomeromycetes</taxon>
        <taxon>Diversisporales</taxon>
        <taxon>Gigasporaceae</taxon>
        <taxon>Racocetra</taxon>
    </lineage>
</organism>
<dbReference type="SUPFAM" id="SSF50965">
    <property type="entry name" value="Galactose oxidase, central domain"/>
    <property type="match status" value="1"/>
</dbReference>
<proteinExistence type="predicted"/>
<evidence type="ECO:0000313" key="1">
    <source>
        <dbReference type="EMBL" id="CAG8656804.1"/>
    </source>
</evidence>
<dbReference type="AlphaFoldDB" id="A0A9N9DXC5"/>
<feature type="non-terminal residue" evidence="1">
    <location>
        <position position="141"/>
    </location>
</feature>
<dbReference type="Proteomes" id="UP000789396">
    <property type="component" value="Unassembled WGS sequence"/>
</dbReference>
<protein>
    <submittedName>
        <fullName evidence="1">6023_t:CDS:1</fullName>
    </submittedName>
</protein>